<dbReference type="GO" id="GO:0050864">
    <property type="term" value="P:regulation of B cell activation"/>
    <property type="evidence" value="ECO:0007669"/>
    <property type="project" value="InterPro"/>
</dbReference>
<dbReference type="AlphaFoldDB" id="A0A6I8P9Y3"/>
<dbReference type="InterPro" id="IPR036179">
    <property type="entry name" value="Ig-like_dom_sf"/>
</dbReference>
<dbReference type="PANTHER" id="PTHR16674">
    <property type="entry name" value="B-LYMPHOCYTE ANTIGEN CD19"/>
    <property type="match status" value="1"/>
</dbReference>
<name>A0A6I8P9Y3_ORNAN</name>
<dbReference type="GO" id="GO:0009897">
    <property type="term" value="C:external side of plasma membrane"/>
    <property type="evidence" value="ECO:0000318"/>
    <property type="project" value="GO_Central"/>
</dbReference>
<feature type="region of interest" description="Disordered" evidence="1">
    <location>
        <begin position="402"/>
        <end position="436"/>
    </location>
</feature>
<evidence type="ECO:0000256" key="2">
    <source>
        <dbReference type="SAM" id="Phobius"/>
    </source>
</evidence>
<sequence>MALGKRRSSSSSLMSSLCPPPPISLSLSLSVEGADAVLPCLIGPRDDPREQLTWSWGGKRIPLRWLNSGGPGLGARVGPLGISLIILNVSDNTGGFYLCEKNLEPENQTEPGNRTTLGAAVSVEGSDKRFLWNPPKEGVGDCGPRKGVSPKPLPYGDFPNTSESSGPSGLPPPNDSNPLLLYVWNRDGPQLWGKLPPCVDTESSHNQTGDPLELTSSPGSPLWLPCGSPLASPFQGLVTWVLFHPGSLSPTPLLSLELGKGALVRELWVLGTPRGGSLLLLPHATPQDAGVYHCHLGNLTYDLQLTIVSRPVWRWMLGAKGWKVPAIALAYVTISLAVVVIFLQVKRGECPRNQRTGLTLKSFTSRLSTSTSDPLILCPRILNSDFDLLTFLPGVNPSSTMIPQTLGRPQSLDPLDPISPDSSLTQPCLPGGKGKG</sequence>
<organism evidence="4 5">
    <name type="scientific">Ornithorhynchus anatinus</name>
    <name type="common">Duckbill platypus</name>
    <dbReference type="NCBI Taxonomy" id="9258"/>
    <lineage>
        <taxon>Eukaryota</taxon>
        <taxon>Metazoa</taxon>
        <taxon>Chordata</taxon>
        <taxon>Craniata</taxon>
        <taxon>Vertebrata</taxon>
        <taxon>Euteleostomi</taxon>
        <taxon>Mammalia</taxon>
        <taxon>Monotremata</taxon>
        <taxon>Ornithorhynchidae</taxon>
        <taxon>Ornithorhynchus</taxon>
    </lineage>
</organism>
<dbReference type="InterPro" id="IPR003599">
    <property type="entry name" value="Ig_sub"/>
</dbReference>
<evidence type="ECO:0000256" key="1">
    <source>
        <dbReference type="SAM" id="MobiDB-lite"/>
    </source>
</evidence>
<dbReference type="GeneTree" id="ENSGT00390000014991"/>
<dbReference type="SMART" id="SM00409">
    <property type="entry name" value="IG"/>
    <property type="match status" value="2"/>
</dbReference>
<feature type="region of interest" description="Disordered" evidence="1">
    <location>
        <begin position="128"/>
        <end position="172"/>
    </location>
</feature>
<dbReference type="SUPFAM" id="SSF48726">
    <property type="entry name" value="Immunoglobulin"/>
    <property type="match status" value="2"/>
</dbReference>
<dbReference type="Ensembl" id="ENSOANT00000056599.1">
    <property type="protein sequence ID" value="ENSOANP00000050734.1"/>
    <property type="gene ID" value="ENSOANG00000030704.2"/>
</dbReference>
<keyword evidence="2" id="KW-0812">Transmembrane</keyword>
<dbReference type="CDD" id="cd23998">
    <property type="entry name" value="CD19_protodomain_3_4"/>
    <property type="match status" value="1"/>
</dbReference>
<dbReference type="GO" id="GO:0050853">
    <property type="term" value="P:B cell receptor signaling pathway"/>
    <property type="evidence" value="ECO:0000318"/>
    <property type="project" value="GO_Central"/>
</dbReference>
<keyword evidence="5" id="KW-1185">Reference proteome</keyword>
<keyword evidence="2" id="KW-1133">Transmembrane helix</keyword>
<dbReference type="InterPro" id="IPR042341">
    <property type="entry name" value="CD19"/>
</dbReference>
<dbReference type="FunCoup" id="A0A6I8P9Y3">
    <property type="interactions" value="422"/>
</dbReference>
<dbReference type="Proteomes" id="UP000002279">
    <property type="component" value="Chromosome 2"/>
</dbReference>
<evidence type="ECO:0000313" key="5">
    <source>
        <dbReference type="Proteomes" id="UP000002279"/>
    </source>
</evidence>
<evidence type="ECO:0000313" key="4">
    <source>
        <dbReference type="Ensembl" id="ENSOANP00000050734.1"/>
    </source>
</evidence>
<dbReference type="InParanoid" id="A0A6I8P9Y3"/>
<feature type="domain" description="Ig-like" evidence="3">
    <location>
        <begin position="197"/>
        <end position="306"/>
    </location>
</feature>
<dbReference type="InterPro" id="IPR007110">
    <property type="entry name" value="Ig-like_dom"/>
</dbReference>
<feature type="domain" description="Ig-like" evidence="3">
    <location>
        <begin position="21"/>
        <end position="99"/>
    </location>
</feature>
<proteinExistence type="predicted"/>
<reference evidence="4" key="2">
    <citation type="submission" date="2025-08" db="UniProtKB">
        <authorList>
            <consortium name="Ensembl"/>
        </authorList>
    </citation>
    <scope>IDENTIFICATION</scope>
    <source>
        <strain evidence="4">Glennie</strain>
    </source>
</reference>
<dbReference type="PANTHER" id="PTHR16674:SF2">
    <property type="entry name" value="B-LYMPHOCYTE ANTIGEN CD19"/>
    <property type="match status" value="1"/>
</dbReference>
<feature type="transmembrane region" description="Helical" evidence="2">
    <location>
        <begin position="324"/>
        <end position="345"/>
    </location>
</feature>
<accession>A0A6I8P9Y3</accession>
<dbReference type="GO" id="GO:0002322">
    <property type="term" value="P:B cell proliferation involved in immune response"/>
    <property type="evidence" value="ECO:0007669"/>
    <property type="project" value="InterPro"/>
</dbReference>
<evidence type="ECO:0000259" key="3">
    <source>
        <dbReference type="PROSITE" id="PS50835"/>
    </source>
</evidence>
<dbReference type="Bgee" id="ENSOANG00000030704">
    <property type="expression patterns" value="Expressed in endometrium and 6 other cell types or tissues"/>
</dbReference>
<reference evidence="4" key="3">
    <citation type="submission" date="2025-09" db="UniProtKB">
        <authorList>
            <consortium name="Ensembl"/>
        </authorList>
    </citation>
    <scope>IDENTIFICATION</scope>
    <source>
        <strain evidence="4">Glennie</strain>
    </source>
</reference>
<keyword evidence="2" id="KW-0472">Membrane</keyword>
<protein>
    <recommendedName>
        <fullName evidence="3">Ig-like domain-containing protein</fullName>
    </recommendedName>
</protein>
<dbReference type="PROSITE" id="PS50835">
    <property type="entry name" value="IG_LIKE"/>
    <property type="match status" value="2"/>
</dbReference>
<reference evidence="4 5" key="1">
    <citation type="journal article" date="2008" name="Nature">
        <title>Genome analysis of the platypus reveals unique signatures of evolution.</title>
        <authorList>
            <person name="Warren W.C."/>
            <person name="Hillier L.W."/>
            <person name="Marshall Graves J.A."/>
            <person name="Birney E."/>
            <person name="Ponting C.P."/>
            <person name="Grutzner F."/>
            <person name="Belov K."/>
            <person name="Miller W."/>
            <person name="Clarke L."/>
            <person name="Chinwalla A.T."/>
            <person name="Yang S.P."/>
            <person name="Heger A."/>
            <person name="Locke D.P."/>
            <person name="Miethke P."/>
            <person name="Waters P.D."/>
            <person name="Veyrunes F."/>
            <person name="Fulton L."/>
            <person name="Fulton B."/>
            <person name="Graves T."/>
            <person name="Wallis J."/>
            <person name="Puente X.S."/>
            <person name="Lopez-Otin C."/>
            <person name="Ordonez G.R."/>
            <person name="Eichler E.E."/>
            <person name="Chen L."/>
            <person name="Cheng Z."/>
            <person name="Deakin J.E."/>
            <person name="Alsop A."/>
            <person name="Thompson K."/>
            <person name="Kirby P."/>
            <person name="Papenfuss A.T."/>
            <person name="Wakefield M.J."/>
            <person name="Olender T."/>
            <person name="Lancet D."/>
            <person name="Huttley G.A."/>
            <person name="Smit A.F."/>
            <person name="Pask A."/>
            <person name="Temple-Smith P."/>
            <person name="Batzer M.A."/>
            <person name="Walker J.A."/>
            <person name="Konkel M.K."/>
            <person name="Harris R.S."/>
            <person name="Whittington C.M."/>
            <person name="Wong E.S."/>
            <person name="Gemmell N.J."/>
            <person name="Buschiazzo E."/>
            <person name="Vargas Jentzsch I.M."/>
            <person name="Merkel A."/>
            <person name="Schmitz J."/>
            <person name="Zemann A."/>
            <person name="Churakov G."/>
            <person name="Kriegs J.O."/>
            <person name="Brosius J."/>
            <person name="Murchison E.P."/>
            <person name="Sachidanandam R."/>
            <person name="Smith C."/>
            <person name="Hannon G.J."/>
            <person name="Tsend-Ayush E."/>
            <person name="McMillan D."/>
            <person name="Attenborough R."/>
            <person name="Rens W."/>
            <person name="Ferguson-Smith M."/>
            <person name="Lefevre C.M."/>
            <person name="Sharp J.A."/>
            <person name="Nicholas K.R."/>
            <person name="Ray D.A."/>
            <person name="Kube M."/>
            <person name="Reinhardt R."/>
            <person name="Pringle T.H."/>
            <person name="Taylor J."/>
            <person name="Jones R.C."/>
            <person name="Nixon B."/>
            <person name="Dacheux J.L."/>
            <person name="Niwa H."/>
            <person name="Sekita Y."/>
            <person name="Huang X."/>
            <person name="Stark A."/>
            <person name="Kheradpour P."/>
            <person name="Kellis M."/>
            <person name="Flicek P."/>
            <person name="Chen Y."/>
            <person name="Webber C."/>
            <person name="Hardison R."/>
            <person name="Nelson J."/>
            <person name="Hallsworth-Pepin K."/>
            <person name="Delehaunty K."/>
            <person name="Markovic C."/>
            <person name="Minx P."/>
            <person name="Feng Y."/>
            <person name="Kremitzki C."/>
            <person name="Mitreva M."/>
            <person name="Glasscock J."/>
            <person name="Wylie T."/>
            <person name="Wohldmann P."/>
            <person name="Thiru P."/>
            <person name="Nhan M.N."/>
            <person name="Pohl C.S."/>
            <person name="Smith S.M."/>
            <person name="Hou S."/>
            <person name="Nefedov M."/>
            <person name="de Jong P.J."/>
            <person name="Renfree M.B."/>
            <person name="Mardis E.R."/>
            <person name="Wilson R.K."/>
        </authorList>
    </citation>
    <scope>NUCLEOTIDE SEQUENCE [LARGE SCALE GENOMIC DNA]</scope>
    <source>
        <strain evidence="4 5">Glennie</strain>
    </source>
</reference>